<reference evidence="3 4" key="1">
    <citation type="submission" date="2023-11" db="EMBL/GenBank/DDBJ databases">
        <title>Arctic aerobic anoxygenic photoheterotroph Sediminicoccus rosea KRV36 adapts its photosynthesis to long days of polar summer.</title>
        <authorList>
            <person name="Tomasch J."/>
            <person name="Kopejtka K."/>
            <person name="Bily T."/>
            <person name="Gardiner A.T."/>
            <person name="Gardian Z."/>
            <person name="Shivaramu S."/>
            <person name="Koblizek M."/>
            <person name="Engelhardt F."/>
            <person name="Kaftan D."/>
        </authorList>
    </citation>
    <scope>NUCLEOTIDE SEQUENCE [LARGE SCALE GENOMIC DNA]</scope>
    <source>
        <strain evidence="3 4">R-30</strain>
    </source>
</reference>
<evidence type="ECO:0000256" key="2">
    <source>
        <dbReference type="HAMAP-Rule" id="MF_00634"/>
    </source>
</evidence>
<dbReference type="RefSeq" id="WP_318648741.1">
    <property type="nucleotide sequence ID" value="NZ_CP137852.1"/>
</dbReference>
<protein>
    <recommendedName>
        <fullName evidence="2">UPF0235 protein R9Z33_22120</fullName>
    </recommendedName>
</protein>
<evidence type="ECO:0000313" key="3">
    <source>
        <dbReference type="EMBL" id="WPB84777.1"/>
    </source>
</evidence>
<keyword evidence="4" id="KW-1185">Reference proteome</keyword>
<comment type="similarity">
    <text evidence="1 2">Belongs to the UPF0235 family.</text>
</comment>
<dbReference type="NCBIfam" id="TIGR00251">
    <property type="entry name" value="DUF167 family protein"/>
    <property type="match status" value="1"/>
</dbReference>
<dbReference type="InterPro" id="IPR003746">
    <property type="entry name" value="DUF167"/>
</dbReference>
<accession>A0ABZ0PHB8</accession>
<proteinExistence type="inferred from homology"/>
<dbReference type="HAMAP" id="MF_00634">
    <property type="entry name" value="UPF0235"/>
    <property type="match status" value="1"/>
</dbReference>
<evidence type="ECO:0000256" key="1">
    <source>
        <dbReference type="ARBA" id="ARBA00010364"/>
    </source>
</evidence>
<organism evidence="3 4">
    <name type="scientific">Sediminicoccus rosea</name>
    <dbReference type="NCBI Taxonomy" id="1225128"/>
    <lineage>
        <taxon>Bacteria</taxon>
        <taxon>Pseudomonadati</taxon>
        <taxon>Pseudomonadota</taxon>
        <taxon>Alphaproteobacteria</taxon>
        <taxon>Acetobacterales</taxon>
        <taxon>Roseomonadaceae</taxon>
        <taxon>Sediminicoccus</taxon>
    </lineage>
</organism>
<dbReference type="SUPFAM" id="SSF69786">
    <property type="entry name" value="YggU-like"/>
    <property type="match status" value="1"/>
</dbReference>
<dbReference type="PANTHER" id="PTHR13420">
    <property type="entry name" value="UPF0235 PROTEIN C15ORF40"/>
    <property type="match status" value="1"/>
</dbReference>
<sequence length="106" mass="11230">MAEPFQVTPEGLRLVVRLTPRAGRDGLDGVATTPDAGTHLRLRLSAPPVEGAANAALIAFLARALGLRKSDIRLLAGERARVKRLLLAGDGAELARRVTAWITPST</sequence>
<dbReference type="InterPro" id="IPR036591">
    <property type="entry name" value="YggU-like_sf"/>
</dbReference>
<gene>
    <name evidence="3" type="ORF">R9Z33_22120</name>
</gene>
<dbReference type="PANTHER" id="PTHR13420:SF7">
    <property type="entry name" value="UPF0235 PROTEIN C15ORF40"/>
    <property type="match status" value="1"/>
</dbReference>
<dbReference type="SMART" id="SM01152">
    <property type="entry name" value="DUF167"/>
    <property type="match status" value="1"/>
</dbReference>
<evidence type="ECO:0000313" key="4">
    <source>
        <dbReference type="Proteomes" id="UP001305521"/>
    </source>
</evidence>
<dbReference type="Pfam" id="PF02594">
    <property type="entry name" value="DUF167"/>
    <property type="match status" value="1"/>
</dbReference>
<name>A0ABZ0PHB8_9PROT</name>
<dbReference type="Proteomes" id="UP001305521">
    <property type="component" value="Chromosome"/>
</dbReference>
<dbReference type="EMBL" id="CP137852">
    <property type="protein sequence ID" value="WPB84777.1"/>
    <property type="molecule type" value="Genomic_DNA"/>
</dbReference>
<dbReference type="Gene3D" id="3.30.1200.10">
    <property type="entry name" value="YggU-like"/>
    <property type="match status" value="1"/>
</dbReference>